<evidence type="ECO:0000256" key="9">
    <source>
        <dbReference type="ARBA" id="ARBA00056356"/>
    </source>
</evidence>
<evidence type="ECO:0000256" key="7">
    <source>
        <dbReference type="ARBA" id="ARBA00023242"/>
    </source>
</evidence>
<dbReference type="Pfam" id="PF00010">
    <property type="entry name" value="HLH"/>
    <property type="match status" value="1"/>
</dbReference>
<feature type="domain" description="BHLH" evidence="11">
    <location>
        <begin position="46"/>
        <end position="103"/>
    </location>
</feature>
<sequence>MGIRRQIAEDSGHKRLSPHTEQMHSPGICPQAAGCRMRNSYPNREDKRLMKPVIEKRRRDRINQSLEHLRTLLLEATHDETLKNPKAEKADILKKTVHFLKMCHNPVPSDGKKLLSGFKGGFREGLNQATSFLNSADSICQKKKEYVVQRLCQHMEQQTQKHCHDSAQDVSSRVNQRQILPSPPLISRVTGNGLEQSPETQTSRPPHSHHPSPSSSFRTPCMGQEQQQTPPQTFQANTNKKPTQRTLFPPTSSSVNSALVWRPWP</sequence>
<feature type="compositionally biased region" description="Polar residues" evidence="10">
    <location>
        <begin position="189"/>
        <end position="204"/>
    </location>
</feature>
<dbReference type="Xenbase" id="XB-GENE-486482">
    <property type="gene designation" value="hes7.2"/>
</dbReference>
<dbReference type="FunFam" id="4.10.280.10:FF:000063">
    <property type="entry name" value="transcription factor HES-7 isoform X1"/>
    <property type="match status" value="1"/>
</dbReference>
<dbReference type="PROSITE" id="PS51054">
    <property type="entry name" value="ORANGE"/>
    <property type="match status" value="1"/>
</dbReference>
<dbReference type="InterPro" id="IPR036638">
    <property type="entry name" value="HLH_DNA-bd_sf"/>
</dbReference>
<feature type="compositionally biased region" description="Low complexity" evidence="10">
    <location>
        <begin position="224"/>
        <end position="235"/>
    </location>
</feature>
<dbReference type="GO" id="GO:0046983">
    <property type="term" value="F:protein dimerization activity"/>
    <property type="evidence" value="ECO:0007669"/>
    <property type="project" value="InterPro"/>
</dbReference>
<dbReference type="Gene3D" id="4.10.280.10">
    <property type="entry name" value="Helix-loop-helix DNA-binding domain"/>
    <property type="match status" value="1"/>
</dbReference>
<keyword evidence="3" id="KW-0678">Repressor</keyword>
<reference evidence="13" key="2">
    <citation type="submission" date="2020-05" db="UniProtKB">
        <authorList>
            <consortium name="Ensembl"/>
        </authorList>
    </citation>
    <scope>IDENTIFICATION</scope>
</reference>
<evidence type="ECO:0000259" key="12">
    <source>
        <dbReference type="PROSITE" id="PS51054"/>
    </source>
</evidence>
<evidence type="ECO:0000313" key="13">
    <source>
        <dbReference type="Ensembl" id="ENSXETP00000063605"/>
    </source>
</evidence>
<dbReference type="GO" id="GO:0000122">
    <property type="term" value="P:negative regulation of transcription by RNA polymerase II"/>
    <property type="evidence" value="ECO:0007669"/>
    <property type="project" value="UniProtKB-ARBA"/>
</dbReference>
<dbReference type="SMART" id="SM00511">
    <property type="entry name" value="ORANGE"/>
    <property type="match status" value="1"/>
</dbReference>
<evidence type="ECO:0000256" key="4">
    <source>
        <dbReference type="ARBA" id="ARBA00023015"/>
    </source>
</evidence>
<dbReference type="InterPro" id="IPR003650">
    <property type="entry name" value="Orange_dom"/>
</dbReference>
<feature type="compositionally biased region" description="Basic and acidic residues" evidence="10">
    <location>
        <begin position="1"/>
        <end position="13"/>
    </location>
</feature>
<keyword evidence="7" id="KW-0539">Nucleus</keyword>
<dbReference type="GO" id="GO:0005634">
    <property type="term" value="C:nucleus"/>
    <property type="evidence" value="ECO:0007669"/>
    <property type="project" value="UniProtKB-SubCell"/>
</dbReference>
<accession>A0A6I8Q2J1</accession>
<evidence type="ECO:0000256" key="10">
    <source>
        <dbReference type="SAM" id="MobiDB-lite"/>
    </source>
</evidence>
<dbReference type="CDD" id="cd11462">
    <property type="entry name" value="bHLH-O_HES7"/>
    <property type="match status" value="1"/>
</dbReference>
<comment type="function">
    <text evidence="9">Transcriptional repressor. Represses transcription from both N box- and E box-containing promoters. Demarcates the prospective midbrain-hindbrain boundary (MHB) region in the neuroectoderm in early gastrulae embryos by repressing transcription of a number of target genes.</text>
</comment>
<feature type="compositionally biased region" description="Polar residues" evidence="10">
    <location>
        <begin position="168"/>
        <end position="179"/>
    </location>
</feature>
<dbReference type="GeneTree" id="ENSGT00940000165786"/>
<evidence type="ECO:0000259" key="11">
    <source>
        <dbReference type="PROSITE" id="PS50888"/>
    </source>
</evidence>
<dbReference type="GO" id="GO:0003677">
    <property type="term" value="F:DNA binding"/>
    <property type="evidence" value="ECO:0007669"/>
    <property type="project" value="UniProtKB-KW"/>
</dbReference>
<evidence type="ECO:0000256" key="6">
    <source>
        <dbReference type="ARBA" id="ARBA00023163"/>
    </source>
</evidence>
<dbReference type="SMART" id="SM00353">
    <property type="entry name" value="HLH"/>
    <property type="match status" value="1"/>
</dbReference>
<evidence type="ECO:0000256" key="3">
    <source>
        <dbReference type="ARBA" id="ARBA00022491"/>
    </source>
</evidence>
<dbReference type="InterPro" id="IPR011598">
    <property type="entry name" value="bHLH_dom"/>
</dbReference>
<evidence type="ECO:0000256" key="8">
    <source>
        <dbReference type="ARBA" id="ARBA00023791"/>
    </source>
</evidence>
<keyword evidence="5" id="KW-0238">DNA-binding</keyword>
<dbReference type="Bgee" id="ENSXETG00000009083">
    <property type="expression patterns" value="Expressed in gastrula and 6 other cell types or tissues"/>
</dbReference>
<dbReference type="Ensembl" id="ENSXETT00000062818">
    <property type="protein sequence ID" value="ENSXETP00000063605"/>
    <property type="gene ID" value="ENSXETG00000009083"/>
</dbReference>
<protein>
    <submittedName>
        <fullName evidence="13">Hes family bHLH transcription factor 7</fullName>
    </submittedName>
</protein>
<evidence type="ECO:0000256" key="5">
    <source>
        <dbReference type="ARBA" id="ARBA00023125"/>
    </source>
</evidence>
<dbReference type="InterPro" id="IPR032644">
    <property type="entry name" value="HES-7_bHLH-O"/>
</dbReference>
<reference evidence="13" key="1">
    <citation type="journal article" date="2010" name="Science">
        <title>The genome of the Western clawed frog Xenopus tropicalis.</title>
        <authorList>
            <person name="Hellsten U."/>
            <person name="Harland R.M."/>
            <person name="Gilchrist M.J."/>
            <person name="Hendrix D."/>
            <person name="Jurka J."/>
            <person name="Kapitonov V."/>
            <person name="Ovcharenko I."/>
            <person name="Putnam N.H."/>
            <person name="Shu S."/>
            <person name="Taher L."/>
            <person name="Blitz I.L."/>
            <person name="Blumberg B."/>
            <person name="Dichmann D.S."/>
            <person name="Dubchak I."/>
            <person name="Amaya E."/>
            <person name="Detter J.C."/>
            <person name="Fletcher R."/>
            <person name="Gerhard D.S."/>
            <person name="Goodstein D."/>
            <person name="Graves T."/>
            <person name="Grigoriev I.V."/>
            <person name="Grimwood J."/>
            <person name="Kawashima T."/>
            <person name="Lindquist E."/>
            <person name="Lucas S.M."/>
            <person name="Mead P.E."/>
            <person name="Mitros T."/>
            <person name="Ogino H."/>
            <person name="Ohta Y."/>
            <person name="Poliakov A.V."/>
            <person name="Pollet N."/>
            <person name="Robert J."/>
            <person name="Salamov A."/>
            <person name="Sater A.K."/>
            <person name="Schmutz J."/>
            <person name="Terry A."/>
            <person name="Vize P.D."/>
            <person name="Warren W.C."/>
            <person name="Wells D."/>
            <person name="Wills A."/>
            <person name="Wilson R.K."/>
            <person name="Zimmerman L.B."/>
            <person name="Zorn A.M."/>
            <person name="Grainger R."/>
            <person name="Grammer T."/>
            <person name="Khokha M.K."/>
            <person name="Richardson P.M."/>
            <person name="Rokhsar D.S."/>
        </authorList>
    </citation>
    <scope>NUCLEOTIDE SEQUENCE [LARGE SCALE GENOMIC DNA]</scope>
    <source>
        <strain evidence="13">Nigerian</strain>
    </source>
</reference>
<keyword evidence="6" id="KW-0804">Transcription</keyword>
<dbReference type="AlphaFoldDB" id="A0A6I8Q2J1"/>
<evidence type="ECO:0000256" key="1">
    <source>
        <dbReference type="ARBA" id="ARBA00004123"/>
    </source>
</evidence>
<dbReference type="InterPro" id="IPR050370">
    <property type="entry name" value="HES_HEY"/>
</dbReference>
<evidence type="ECO:0000256" key="2">
    <source>
        <dbReference type="ARBA" id="ARBA00022473"/>
    </source>
</evidence>
<keyword evidence="2" id="KW-0217">Developmental protein</keyword>
<feature type="region of interest" description="Disordered" evidence="10">
    <location>
        <begin position="163"/>
        <end position="265"/>
    </location>
</feature>
<keyword evidence="4" id="KW-0805">Transcription regulation</keyword>
<organism evidence="13">
    <name type="scientific">Xenopus tropicalis</name>
    <name type="common">Western clawed frog</name>
    <name type="synonym">Silurana tropicalis</name>
    <dbReference type="NCBI Taxonomy" id="8364"/>
    <lineage>
        <taxon>Eukaryota</taxon>
        <taxon>Metazoa</taxon>
        <taxon>Chordata</taxon>
        <taxon>Craniata</taxon>
        <taxon>Vertebrata</taxon>
        <taxon>Euteleostomi</taxon>
        <taxon>Amphibia</taxon>
        <taxon>Batrachia</taxon>
        <taxon>Anura</taxon>
        <taxon>Pipoidea</taxon>
        <taxon>Pipidae</taxon>
        <taxon>Xenopodinae</taxon>
        <taxon>Xenopus</taxon>
        <taxon>Silurana</taxon>
    </lineage>
</organism>
<feature type="region of interest" description="Disordered" evidence="10">
    <location>
        <begin position="1"/>
        <end position="33"/>
    </location>
</feature>
<name>A0A6I8Q2J1_XENTR</name>
<dbReference type="InParanoid" id="A0A6I8Q2J1"/>
<proteinExistence type="predicted"/>
<comment type="subunit">
    <text evidence="8">Transcription repression requires formation of a complex with a corepressor protein of the Groucho/TLE family.</text>
</comment>
<dbReference type="PROSITE" id="PS50888">
    <property type="entry name" value="BHLH"/>
    <property type="match status" value="1"/>
</dbReference>
<gene>
    <name evidence="13" type="primary">hes7.2</name>
</gene>
<feature type="compositionally biased region" description="Polar residues" evidence="10">
    <location>
        <begin position="236"/>
        <end position="257"/>
    </location>
</feature>
<dbReference type="PANTHER" id="PTHR10985">
    <property type="entry name" value="BASIC HELIX-LOOP-HELIX TRANSCRIPTION FACTOR, HES-RELATED"/>
    <property type="match status" value="1"/>
</dbReference>
<feature type="domain" description="Orange" evidence="12">
    <location>
        <begin position="118"/>
        <end position="155"/>
    </location>
</feature>
<dbReference type="SUPFAM" id="SSF47459">
    <property type="entry name" value="HLH, helix-loop-helix DNA-binding domain"/>
    <property type="match status" value="1"/>
</dbReference>
<comment type="subcellular location">
    <subcellularLocation>
        <location evidence="1">Nucleus</location>
    </subcellularLocation>
</comment>